<dbReference type="AlphaFoldDB" id="A0A410M9B3"/>
<organism evidence="4 5">
    <name type="scientific">Halobacillus litoralis</name>
    <dbReference type="NCBI Taxonomy" id="45668"/>
    <lineage>
        <taxon>Bacteria</taxon>
        <taxon>Bacillati</taxon>
        <taxon>Bacillota</taxon>
        <taxon>Bacilli</taxon>
        <taxon>Bacillales</taxon>
        <taxon>Bacillaceae</taxon>
        <taxon>Halobacillus</taxon>
    </lineage>
</organism>
<proteinExistence type="predicted"/>
<dbReference type="OrthoDB" id="9815348at2"/>
<evidence type="ECO:0000313" key="5">
    <source>
        <dbReference type="Proteomes" id="UP000287756"/>
    </source>
</evidence>
<dbReference type="Pfam" id="PF02581">
    <property type="entry name" value="TMP-TENI"/>
    <property type="match status" value="1"/>
</dbReference>
<dbReference type="PANTHER" id="PTHR20857">
    <property type="entry name" value="THIAMINE-PHOSPHATE PYROPHOSPHORYLASE"/>
    <property type="match status" value="1"/>
</dbReference>
<dbReference type="EMBL" id="CP026118">
    <property type="protein sequence ID" value="QAS51276.1"/>
    <property type="molecule type" value="Genomic_DNA"/>
</dbReference>
<dbReference type="CDD" id="cd00564">
    <property type="entry name" value="TMP_TenI"/>
    <property type="match status" value="1"/>
</dbReference>
<evidence type="ECO:0000313" key="4">
    <source>
        <dbReference type="EMBL" id="QAS51276.1"/>
    </source>
</evidence>
<dbReference type="GO" id="GO:0005737">
    <property type="term" value="C:cytoplasm"/>
    <property type="evidence" value="ECO:0007669"/>
    <property type="project" value="TreeGrafter"/>
</dbReference>
<sequence length="200" mass="21480">MKLVAVTNGEMEETDLVRTILDLAEVVDLIILREKQKTVSGYLSFVRNLLESGVPKQKLCVHKHMDVAGLTGVDHLHLPENGAAVNKVRKIYPHLTVGVSVHTIDAAIQAEEEGADYVMYGHVYSTSSKKGRTPRGIGNVANLTGVLSIPVVAIGGIHPGKVKELTAIGVEGIAVMSGIFSAEDPLEAADRYKRKGLYDG</sequence>
<dbReference type="Proteomes" id="UP000287756">
    <property type="component" value="Chromosome"/>
</dbReference>
<evidence type="ECO:0000259" key="3">
    <source>
        <dbReference type="Pfam" id="PF02581"/>
    </source>
</evidence>
<dbReference type="SUPFAM" id="SSF51391">
    <property type="entry name" value="Thiamin phosphate synthase"/>
    <property type="match status" value="1"/>
</dbReference>
<dbReference type="KEGG" id="hli:HLI_03130"/>
<dbReference type="PANTHER" id="PTHR20857:SF22">
    <property type="entry name" value="THIAZOLE TAUTOMERASE"/>
    <property type="match status" value="1"/>
</dbReference>
<name>A0A410M9B3_9BACI</name>
<dbReference type="InterPro" id="IPR022998">
    <property type="entry name" value="ThiamineP_synth_TenI"/>
</dbReference>
<dbReference type="GO" id="GO:0004789">
    <property type="term" value="F:thiamine-phosphate diphosphorylase activity"/>
    <property type="evidence" value="ECO:0007669"/>
    <property type="project" value="TreeGrafter"/>
</dbReference>
<dbReference type="Gene3D" id="3.20.20.70">
    <property type="entry name" value="Aldolase class I"/>
    <property type="match status" value="1"/>
</dbReference>
<keyword evidence="2" id="KW-0784">Thiamine biosynthesis</keyword>
<dbReference type="InterPro" id="IPR036206">
    <property type="entry name" value="ThiamineP_synth_sf"/>
</dbReference>
<dbReference type="InterPro" id="IPR013785">
    <property type="entry name" value="Aldolase_TIM"/>
</dbReference>
<accession>A0A410M9B3</accession>
<evidence type="ECO:0000256" key="1">
    <source>
        <dbReference type="ARBA" id="ARBA00004948"/>
    </source>
</evidence>
<protein>
    <submittedName>
        <fullName evidence="4">Thiamine phosphate synthase</fullName>
    </submittedName>
</protein>
<comment type="pathway">
    <text evidence="1">Cofactor biosynthesis; thiamine diphosphate biosynthesis.</text>
</comment>
<evidence type="ECO:0000256" key="2">
    <source>
        <dbReference type="ARBA" id="ARBA00022977"/>
    </source>
</evidence>
<gene>
    <name evidence="4" type="ORF">HLI_03130</name>
</gene>
<reference evidence="4 5" key="1">
    <citation type="submission" date="2018-01" db="EMBL/GenBank/DDBJ databases">
        <title>The whole genome sequencing and assembly of Halobacillus litoralis ERB031 strain.</title>
        <authorList>
            <person name="Lee S.-J."/>
            <person name="Park M.-K."/>
            <person name="Kim J.-Y."/>
            <person name="Lee Y.-J."/>
            <person name="Yi H."/>
            <person name="Bahn Y.-S."/>
            <person name="Kim J.F."/>
            <person name="Lee D.-W."/>
        </authorList>
    </citation>
    <scope>NUCLEOTIDE SEQUENCE [LARGE SCALE GENOMIC DNA]</scope>
    <source>
        <strain evidence="4 5">ERB 031</strain>
    </source>
</reference>
<feature type="domain" description="Thiamine phosphate synthase/TenI" evidence="3">
    <location>
        <begin position="3"/>
        <end position="179"/>
    </location>
</feature>
<dbReference type="GO" id="GO:0009228">
    <property type="term" value="P:thiamine biosynthetic process"/>
    <property type="evidence" value="ECO:0007669"/>
    <property type="project" value="UniProtKB-KW"/>
</dbReference>
<dbReference type="RefSeq" id="WP_128523031.1">
    <property type="nucleotide sequence ID" value="NZ_CP026118.1"/>
</dbReference>